<proteinExistence type="predicted"/>
<reference evidence="2" key="1">
    <citation type="submission" date="2023-06" db="EMBL/GenBank/DDBJ databases">
        <title>Reference genome for the Northern bat (Eptesicus nilssonii), a most northern bat species.</title>
        <authorList>
            <person name="Laine V.N."/>
            <person name="Pulliainen A.T."/>
            <person name="Lilley T.M."/>
        </authorList>
    </citation>
    <scope>NUCLEOTIDE SEQUENCE</scope>
    <source>
        <strain evidence="2">BLF_Eptnil</strain>
        <tissue evidence="2">Kidney</tissue>
    </source>
</reference>
<evidence type="ECO:0000256" key="1">
    <source>
        <dbReference type="SAM" id="MobiDB-lite"/>
    </source>
</evidence>
<dbReference type="AlphaFoldDB" id="A0AA40I3U8"/>
<comment type="caution">
    <text evidence="2">The sequence shown here is derived from an EMBL/GenBank/DDBJ whole genome shotgun (WGS) entry which is preliminary data.</text>
</comment>
<sequence length="497" mass="52153">MFTLAEVTGLLSLSSSTSVPCLLAAPLPHADGTGPTSHSLMAQSNWGRRHQQGQPCSRHHRSHMLTVLAPLAPADSVEQLGLVPAAGTGAGRGGEALRGNQGQQPPLAPVDGAERSGLVLGTSSGCERAADASAGQDHGTCEQRIFSNHQRLAPMTATGTPLWSGAPAHLLHHPTAVYAHHVPHSAANTHHVPCASPGASVPWLPEAFGRPGAPADSRTGPPRSKAKAGDLAACLLRRKAFRKPPQCRRLSEGLGRRRTASRTGPPRSKAKAGTWPPVCSSARPFESLRSAGGFRKALGACGQPDRSPAIKGQSGGPSRLSAPAQGLSKASAVPEAFGRPGAPADSRTGPPAFRKPPQCRRLSEGLGRLRTASRTGPPRSKAKAGDLAACLLRRKAFRKPPQRRRLSEGLGHRRTARWCTSGQERRSSHHSIPGSQGLTLFNSLKSERGKEAAEENFEANIAPGEAARADKEAAGSYPEDLAKIINEGATLNNRYST</sequence>
<feature type="region of interest" description="Disordered" evidence="1">
    <location>
        <begin position="417"/>
        <end position="438"/>
    </location>
</feature>
<evidence type="ECO:0000313" key="3">
    <source>
        <dbReference type="Proteomes" id="UP001177744"/>
    </source>
</evidence>
<gene>
    <name evidence="2" type="ORF">QTO34_016743</name>
</gene>
<feature type="region of interest" description="Disordered" evidence="1">
    <location>
        <begin position="245"/>
        <end position="277"/>
    </location>
</feature>
<feature type="region of interest" description="Disordered" evidence="1">
    <location>
        <begin position="89"/>
        <end position="109"/>
    </location>
</feature>
<dbReference type="Proteomes" id="UP001177744">
    <property type="component" value="Unassembled WGS sequence"/>
</dbReference>
<name>A0AA40I3U8_CNENI</name>
<evidence type="ECO:0000313" key="2">
    <source>
        <dbReference type="EMBL" id="KAK1341990.1"/>
    </source>
</evidence>
<protein>
    <submittedName>
        <fullName evidence="2">Uncharacterized protein</fullName>
    </submittedName>
</protein>
<organism evidence="2 3">
    <name type="scientific">Cnephaeus nilssonii</name>
    <name type="common">Northern bat</name>
    <name type="synonym">Eptesicus nilssonii</name>
    <dbReference type="NCBI Taxonomy" id="3371016"/>
    <lineage>
        <taxon>Eukaryota</taxon>
        <taxon>Metazoa</taxon>
        <taxon>Chordata</taxon>
        <taxon>Craniata</taxon>
        <taxon>Vertebrata</taxon>
        <taxon>Euteleostomi</taxon>
        <taxon>Mammalia</taxon>
        <taxon>Eutheria</taxon>
        <taxon>Laurasiatheria</taxon>
        <taxon>Chiroptera</taxon>
        <taxon>Yangochiroptera</taxon>
        <taxon>Vespertilionidae</taxon>
        <taxon>Cnephaeus</taxon>
    </lineage>
</organism>
<feature type="region of interest" description="Disordered" evidence="1">
    <location>
        <begin position="298"/>
        <end position="385"/>
    </location>
</feature>
<keyword evidence="3" id="KW-1185">Reference proteome</keyword>
<feature type="region of interest" description="Disordered" evidence="1">
    <location>
        <begin position="209"/>
        <end position="228"/>
    </location>
</feature>
<accession>A0AA40I3U8</accession>
<dbReference type="EMBL" id="JAULJE010000006">
    <property type="protein sequence ID" value="KAK1341990.1"/>
    <property type="molecule type" value="Genomic_DNA"/>
</dbReference>